<feature type="compositionally biased region" description="Polar residues" evidence="1">
    <location>
        <begin position="207"/>
        <end position="218"/>
    </location>
</feature>
<dbReference type="OrthoDB" id="423313at2759"/>
<proteinExistence type="predicted"/>
<sequence length="481" mass="52588">MGTLTAPVRYNSAPSRDQLGCLPEVGHPLRARHHSRSSMSSYCSEVEWHRSASPAASTHSGHSSPSEIGDSGVCSEHDTPPPVSRYPARSARIATHVLDSDSESNLSSDSLPESYREEAKGDRPRQSPRTSGSRRGRANAPSVGGKASLPEALLDEIREKWQELQQRRAQYGRLDGAGPERGHAGRSGSQHQWSAGRHSVQRRSCPASPSLSRASSNFPSSLSLFEEDLDASRASPVFLEGGWRPLNVSMSPGRHHDDGHFLYECRDDAAGQGFAGLRDIFSPQQESTIKSHKGTVRGVKNRVRAGIATFTSDQRILKPPRPSHDPPLLFIPFRLWHHYLPWGSPLITIKHRFSSTLWPFHSPPSPTVARACSPRNAAAHCPPMVPKGVTAPRAGEIDWLHRGEGGRGVNLMAIDRQRTTTGRALTNPPPLELNWHIPTVTARASGVTRLHTRYTAVAHRHSAIPSIDTAALNTHRSGVVE</sequence>
<accession>A0A423SKX1</accession>
<name>A0A423SKX1_PENVA</name>
<gene>
    <name evidence="2" type="ORF">C7M84_017183</name>
</gene>
<feature type="compositionally biased region" description="Basic and acidic residues" evidence="1">
    <location>
        <begin position="114"/>
        <end position="125"/>
    </location>
</feature>
<feature type="compositionally biased region" description="Polar residues" evidence="1">
    <location>
        <begin position="54"/>
        <end position="66"/>
    </location>
</feature>
<dbReference type="Proteomes" id="UP000283509">
    <property type="component" value="Unassembled WGS sequence"/>
</dbReference>
<keyword evidence="3" id="KW-1185">Reference proteome</keyword>
<dbReference type="STRING" id="6689.A0A423SKX1"/>
<evidence type="ECO:0000313" key="3">
    <source>
        <dbReference type="Proteomes" id="UP000283509"/>
    </source>
</evidence>
<evidence type="ECO:0000256" key="1">
    <source>
        <dbReference type="SAM" id="MobiDB-lite"/>
    </source>
</evidence>
<feature type="compositionally biased region" description="Low complexity" evidence="1">
    <location>
        <begin position="103"/>
        <end position="113"/>
    </location>
</feature>
<comment type="caution">
    <text evidence="2">The sequence shown here is derived from an EMBL/GenBank/DDBJ whole genome shotgun (WGS) entry which is preliminary data.</text>
</comment>
<reference evidence="2 3" key="2">
    <citation type="submission" date="2019-01" db="EMBL/GenBank/DDBJ databases">
        <title>The decoding of complex shrimp genome reveals the adaptation for benthos swimmer, frequently molting mechanism and breeding impact on genome.</title>
        <authorList>
            <person name="Sun Y."/>
            <person name="Gao Y."/>
            <person name="Yu Y."/>
        </authorList>
    </citation>
    <scope>NUCLEOTIDE SEQUENCE [LARGE SCALE GENOMIC DNA]</scope>
    <source>
        <tissue evidence="2">Muscle</tissue>
    </source>
</reference>
<evidence type="ECO:0000313" key="2">
    <source>
        <dbReference type="EMBL" id="ROT64866.1"/>
    </source>
</evidence>
<reference evidence="2 3" key="1">
    <citation type="submission" date="2018-04" db="EMBL/GenBank/DDBJ databases">
        <authorList>
            <person name="Zhang X."/>
            <person name="Yuan J."/>
            <person name="Li F."/>
            <person name="Xiang J."/>
        </authorList>
    </citation>
    <scope>NUCLEOTIDE SEQUENCE [LARGE SCALE GENOMIC DNA]</scope>
    <source>
        <tissue evidence="2">Muscle</tissue>
    </source>
</reference>
<dbReference type="AlphaFoldDB" id="A0A423SKX1"/>
<dbReference type="EMBL" id="QCYY01003175">
    <property type="protein sequence ID" value="ROT64866.1"/>
    <property type="molecule type" value="Genomic_DNA"/>
</dbReference>
<organism evidence="2 3">
    <name type="scientific">Penaeus vannamei</name>
    <name type="common">Whiteleg shrimp</name>
    <name type="synonym">Litopenaeus vannamei</name>
    <dbReference type="NCBI Taxonomy" id="6689"/>
    <lineage>
        <taxon>Eukaryota</taxon>
        <taxon>Metazoa</taxon>
        <taxon>Ecdysozoa</taxon>
        <taxon>Arthropoda</taxon>
        <taxon>Crustacea</taxon>
        <taxon>Multicrustacea</taxon>
        <taxon>Malacostraca</taxon>
        <taxon>Eumalacostraca</taxon>
        <taxon>Eucarida</taxon>
        <taxon>Decapoda</taxon>
        <taxon>Dendrobranchiata</taxon>
        <taxon>Penaeoidea</taxon>
        <taxon>Penaeidae</taxon>
        <taxon>Penaeus</taxon>
    </lineage>
</organism>
<feature type="region of interest" description="Disordered" evidence="1">
    <location>
        <begin position="54"/>
        <end position="150"/>
    </location>
</feature>
<feature type="region of interest" description="Disordered" evidence="1">
    <location>
        <begin position="1"/>
        <end position="22"/>
    </location>
</feature>
<protein>
    <submittedName>
        <fullName evidence="2">Uncharacterized protein</fullName>
    </submittedName>
</protein>
<feature type="region of interest" description="Disordered" evidence="1">
    <location>
        <begin position="174"/>
        <end position="218"/>
    </location>
</feature>